<comment type="caution">
    <text evidence="1">The sequence shown here is derived from an EMBL/GenBank/DDBJ whole genome shotgun (WGS) entry which is preliminary data.</text>
</comment>
<accession>A0ACC7LXH8</accession>
<evidence type="ECO:0000313" key="2">
    <source>
        <dbReference type="Proteomes" id="UP001615411"/>
    </source>
</evidence>
<protein>
    <submittedName>
        <fullName evidence="1">GlxA family transcriptional regulator</fullName>
    </submittedName>
</protein>
<proteinExistence type="predicted"/>
<keyword evidence="2" id="KW-1185">Reference proteome</keyword>
<dbReference type="Proteomes" id="UP001615411">
    <property type="component" value="Unassembled WGS sequence"/>
</dbReference>
<reference evidence="1" key="1">
    <citation type="submission" date="2024-10" db="EMBL/GenBank/DDBJ databases">
        <title>Aeromonas and Pseudomonas from the Cagarras Archipelago, Rio de Janeiro, Brazil.</title>
        <authorList>
            <person name="Canellas A.L.B."/>
            <person name="Laport M.S."/>
        </authorList>
    </citation>
    <scope>NUCLEOTIDE SEQUENCE</scope>
    <source>
        <strain evidence="1">ACP-7</strain>
    </source>
</reference>
<name>A0ACC7LXH8_9PSED</name>
<sequence length="342" mass="38725">MKTQSHFEAPHDTPTEHLKPDLRVAFVLIDQFTLTPVAGFVDSLRFAADRSFDSRQILCQWDWLSVSGEPVSASCGLPIAPTKRLDPDAHYDYVVLAGGLLSGVMNPAPALLDYIHRLHQRKVPIIALCASYFTLGLAGVLKGRRCAVHFTVRDEFAALFPETQIVVDKAYVEDNGIFTCPGGTAFELAAEIISRHCGKRRAQKGLEYLLVDDEEVQRSTSSEVAHVYQDPLVQRAIDYMRKHLDSHCTLKELAISLDCSERQLHRAFLLNTDQPPAQYWRKLRLQQARKLLSDTSLHVTQIAYATGFSDASHFIQQFRKFYGETPHLFRKIRHQAERLVKP</sequence>
<gene>
    <name evidence="1" type="ORF">ACIKP7_12510</name>
</gene>
<organism evidence="1 2">
    <name type="scientific">Pseudomonas caricapapayae</name>
    <dbReference type="NCBI Taxonomy" id="46678"/>
    <lineage>
        <taxon>Bacteria</taxon>
        <taxon>Pseudomonadati</taxon>
        <taxon>Pseudomonadota</taxon>
        <taxon>Gammaproteobacteria</taxon>
        <taxon>Pseudomonadales</taxon>
        <taxon>Pseudomonadaceae</taxon>
        <taxon>Pseudomonas</taxon>
    </lineage>
</organism>
<dbReference type="EMBL" id="JBIUGF010000033">
    <property type="protein sequence ID" value="MFJ1338944.1"/>
    <property type="molecule type" value="Genomic_DNA"/>
</dbReference>
<evidence type="ECO:0000313" key="1">
    <source>
        <dbReference type="EMBL" id="MFJ1338944.1"/>
    </source>
</evidence>